<feature type="transmembrane region" description="Helical" evidence="11">
    <location>
        <begin position="155"/>
        <end position="176"/>
    </location>
</feature>
<evidence type="ECO:0000256" key="5">
    <source>
        <dbReference type="ARBA" id="ARBA00022826"/>
    </source>
</evidence>
<evidence type="ECO:0000256" key="11">
    <source>
        <dbReference type="SAM" id="Phobius"/>
    </source>
</evidence>
<keyword evidence="2" id="KW-0813">Transport</keyword>
<dbReference type="SUPFAM" id="SSF81324">
    <property type="entry name" value="Voltage-gated potassium channels"/>
    <property type="match status" value="1"/>
</dbReference>
<reference evidence="13" key="1">
    <citation type="submission" date="2018-05" db="EMBL/GenBank/DDBJ databases">
        <authorList>
            <person name="Lanie J.A."/>
            <person name="Ng W.-L."/>
            <person name="Kazmierczak K.M."/>
            <person name="Andrzejewski T.M."/>
            <person name="Davidsen T.M."/>
            <person name="Wayne K.J."/>
            <person name="Tettelin H."/>
            <person name="Glass J.I."/>
            <person name="Rusch D."/>
            <person name="Podicherti R."/>
            <person name="Tsui H.-C.T."/>
            <person name="Winkler M.E."/>
        </authorList>
    </citation>
    <scope>NUCLEOTIDE SEQUENCE</scope>
</reference>
<feature type="transmembrane region" description="Helical" evidence="11">
    <location>
        <begin position="93"/>
        <end position="123"/>
    </location>
</feature>
<evidence type="ECO:0000259" key="12">
    <source>
        <dbReference type="Pfam" id="PF00520"/>
    </source>
</evidence>
<evidence type="ECO:0000256" key="7">
    <source>
        <dbReference type="ARBA" id="ARBA00022989"/>
    </source>
</evidence>
<keyword evidence="7 11" id="KW-1133">Transmembrane helix</keyword>
<keyword evidence="5" id="KW-0631">Potassium channel</keyword>
<dbReference type="InterPro" id="IPR005821">
    <property type="entry name" value="Ion_trans_dom"/>
</dbReference>
<dbReference type="GO" id="GO:0005249">
    <property type="term" value="F:voltage-gated potassium channel activity"/>
    <property type="evidence" value="ECO:0007669"/>
    <property type="project" value="InterPro"/>
</dbReference>
<dbReference type="PANTHER" id="PTHR11537">
    <property type="entry name" value="VOLTAGE-GATED POTASSIUM CHANNEL"/>
    <property type="match status" value="1"/>
</dbReference>
<comment type="subcellular location">
    <subcellularLocation>
        <location evidence="1">Membrane</location>
        <topology evidence="1">Multi-pass membrane protein</topology>
    </subcellularLocation>
</comment>
<keyword evidence="9 11" id="KW-0472">Membrane</keyword>
<protein>
    <recommendedName>
        <fullName evidence="12">Ion transport domain-containing protein</fullName>
    </recommendedName>
</protein>
<evidence type="ECO:0000256" key="2">
    <source>
        <dbReference type="ARBA" id="ARBA00022448"/>
    </source>
</evidence>
<keyword evidence="4 11" id="KW-0812">Transmembrane</keyword>
<organism evidence="13">
    <name type="scientific">marine metagenome</name>
    <dbReference type="NCBI Taxonomy" id="408172"/>
    <lineage>
        <taxon>unclassified sequences</taxon>
        <taxon>metagenomes</taxon>
        <taxon>ecological metagenomes</taxon>
    </lineage>
</organism>
<evidence type="ECO:0000256" key="4">
    <source>
        <dbReference type="ARBA" id="ARBA00022692"/>
    </source>
</evidence>
<dbReference type="InterPro" id="IPR028325">
    <property type="entry name" value="VG_K_chnl"/>
</dbReference>
<dbReference type="Gene3D" id="1.10.287.70">
    <property type="match status" value="1"/>
</dbReference>
<evidence type="ECO:0000256" key="1">
    <source>
        <dbReference type="ARBA" id="ARBA00004141"/>
    </source>
</evidence>
<dbReference type="GO" id="GO:0001508">
    <property type="term" value="P:action potential"/>
    <property type="evidence" value="ECO:0007669"/>
    <property type="project" value="TreeGrafter"/>
</dbReference>
<evidence type="ECO:0000256" key="10">
    <source>
        <dbReference type="ARBA" id="ARBA00023303"/>
    </source>
</evidence>
<feature type="non-terminal residue" evidence="13">
    <location>
        <position position="222"/>
    </location>
</feature>
<accession>A0A382WRR7</accession>
<dbReference type="GO" id="GO:0008076">
    <property type="term" value="C:voltage-gated potassium channel complex"/>
    <property type="evidence" value="ECO:0007669"/>
    <property type="project" value="InterPro"/>
</dbReference>
<sequence>MAEAGTKAPDLRERVRKIIFEADAPAGKAFDIALIITIIVSVLAVISDTIPSISAEQQAFLQKAEWVFTILFTVEYFTRLWCVESPRLYARSFFGVIDLISILPTYVSLIVPGAEYLLVFRFLRALRIFRILKLAGHVQGARTILQAMRSSQAKIMVFLFTILILVTIIGSVMYLVEGRPIKVTNLNTINVNQRVWVGKVSESNMAIVGAVTRGQNNGATQV</sequence>
<keyword evidence="3" id="KW-0633">Potassium transport</keyword>
<dbReference type="AlphaFoldDB" id="A0A382WRR7"/>
<evidence type="ECO:0000256" key="3">
    <source>
        <dbReference type="ARBA" id="ARBA00022538"/>
    </source>
</evidence>
<keyword evidence="6" id="KW-0630">Potassium</keyword>
<evidence type="ECO:0000313" key="13">
    <source>
        <dbReference type="EMBL" id="SVD61270.1"/>
    </source>
</evidence>
<name>A0A382WRR7_9ZZZZ</name>
<keyword evidence="10" id="KW-0407">Ion channel</keyword>
<proteinExistence type="predicted"/>
<feature type="domain" description="Ion transport" evidence="12">
    <location>
        <begin position="28"/>
        <end position="182"/>
    </location>
</feature>
<dbReference type="PANTHER" id="PTHR11537:SF254">
    <property type="entry name" value="POTASSIUM VOLTAGE-GATED CHANNEL PROTEIN SHAB"/>
    <property type="match status" value="1"/>
</dbReference>
<dbReference type="Pfam" id="PF00520">
    <property type="entry name" value="Ion_trans"/>
    <property type="match status" value="1"/>
</dbReference>
<dbReference type="PRINTS" id="PR00169">
    <property type="entry name" value="KCHANNEL"/>
</dbReference>
<dbReference type="EMBL" id="UINC01161847">
    <property type="protein sequence ID" value="SVD61270.1"/>
    <property type="molecule type" value="Genomic_DNA"/>
</dbReference>
<gene>
    <name evidence="13" type="ORF">METZ01_LOCUS414124</name>
</gene>
<evidence type="ECO:0000256" key="6">
    <source>
        <dbReference type="ARBA" id="ARBA00022958"/>
    </source>
</evidence>
<evidence type="ECO:0000256" key="9">
    <source>
        <dbReference type="ARBA" id="ARBA00023136"/>
    </source>
</evidence>
<evidence type="ECO:0000256" key="8">
    <source>
        <dbReference type="ARBA" id="ARBA00023065"/>
    </source>
</evidence>
<keyword evidence="8" id="KW-0406">Ion transport</keyword>
<feature type="transmembrane region" description="Helical" evidence="11">
    <location>
        <begin position="32"/>
        <end position="52"/>
    </location>
</feature>
<feature type="transmembrane region" description="Helical" evidence="11">
    <location>
        <begin position="64"/>
        <end position="81"/>
    </location>
</feature>